<evidence type="ECO:0000313" key="4">
    <source>
        <dbReference type="EMBL" id="ESO11117.1"/>
    </source>
</evidence>
<keyword evidence="2" id="KW-0560">Oxidoreductase</keyword>
<dbReference type="CDD" id="cd05325">
    <property type="entry name" value="carb_red_sniffer_like_SDR_c"/>
    <property type="match status" value="1"/>
</dbReference>
<dbReference type="RefSeq" id="XP_009010780.1">
    <property type="nucleotide sequence ID" value="XM_009012532.1"/>
</dbReference>
<evidence type="ECO:0000256" key="3">
    <source>
        <dbReference type="RuleBase" id="RU000363"/>
    </source>
</evidence>
<dbReference type="Pfam" id="PF00106">
    <property type="entry name" value="adh_short"/>
    <property type="match status" value="1"/>
</dbReference>
<dbReference type="KEGG" id="hro:HELRODRAFT_194898"/>
<accession>T1FWJ4</accession>
<dbReference type="EMBL" id="AMQM01008816">
    <property type="status" value="NOT_ANNOTATED_CDS"/>
    <property type="molecule type" value="Genomic_DNA"/>
</dbReference>
<dbReference type="HOGENOM" id="CLU_010194_9_1_1"/>
<dbReference type="EnsemblMetazoa" id="HelroT194898">
    <property type="protein sequence ID" value="HelroP194898"/>
    <property type="gene ID" value="HelroG194898"/>
</dbReference>
<dbReference type="PRINTS" id="PR00080">
    <property type="entry name" value="SDRFAMILY"/>
</dbReference>
<name>T1FWJ4_HELRO</name>
<dbReference type="SUPFAM" id="SSF51735">
    <property type="entry name" value="NAD(P)-binding Rossmann-fold domains"/>
    <property type="match status" value="1"/>
</dbReference>
<dbReference type="InterPro" id="IPR036291">
    <property type="entry name" value="NAD(P)-bd_dom_sf"/>
</dbReference>
<dbReference type="OrthoDB" id="5296at2759"/>
<keyword evidence="1" id="KW-0521">NADP</keyword>
<dbReference type="PANTHER" id="PTHR43544:SF7">
    <property type="entry name" value="NADB-LER2"/>
    <property type="match status" value="1"/>
</dbReference>
<dbReference type="PRINTS" id="PR00081">
    <property type="entry name" value="GDHRDH"/>
</dbReference>
<dbReference type="InParanoid" id="T1FWJ4"/>
<evidence type="ECO:0000256" key="1">
    <source>
        <dbReference type="ARBA" id="ARBA00022857"/>
    </source>
</evidence>
<dbReference type="GO" id="GO:0005737">
    <property type="term" value="C:cytoplasm"/>
    <property type="evidence" value="ECO:0000318"/>
    <property type="project" value="GO_Central"/>
</dbReference>
<proteinExistence type="inferred from homology"/>
<reference evidence="4 6" key="2">
    <citation type="journal article" date="2013" name="Nature">
        <title>Insights into bilaterian evolution from three spiralian genomes.</title>
        <authorList>
            <person name="Simakov O."/>
            <person name="Marletaz F."/>
            <person name="Cho S.J."/>
            <person name="Edsinger-Gonzales E."/>
            <person name="Havlak P."/>
            <person name="Hellsten U."/>
            <person name="Kuo D.H."/>
            <person name="Larsson T."/>
            <person name="Lv J."/>
            <person name="Arendt D."/>
            <person name="Savage R."/>
            <person name="Osoegawa K."/>
            <person name="de Jong P."/>
            <person name="Grimwood J."/>
            <person name="Chapman J.A."/>
            <person name="Shapiro H."/>
            <person name="Aerts A."/>
            <person name="Otillar R.P."/>
            <person name="Terry A.Y."/>
            <person name="Boore J.L."/>
            <person name="Grigoriev I.V."/>
            <person name="Lindberg D.R."/>
            <person name="Seaver E.C."/>
            <person name="Weisblat D.A."/>
            <person name="Putnam N.H."/>
            <person name="Rokhsar D.S."/>
        </authorList>
    </citation>
    <scope>NUCLEOTIDE SEQUENCE</scope>
</reference>
<dbReference type="GeneID" id="20213189"/>
<dbReference type="OMA" id="SWGAKVW"/>
<evidence type="ECO:0000313" key="5">
    <source>
        <dbReference type="EnsemblMetazoa" id="HelroP194898"/>
    </source>
</evidence>
<reference evidence="6" key="1">
    <citation type="submission" date="2012-12" db="EMBL/GenBank/DDBJ databases">
        <authorList>
            <person name="Hellsten U."/>
            <person name="Grimwood J."/>
            <person name="Chapman J.A."/>
            <person name="Shapiro H."/>
            <person name="Aerts A."/>
            <person name="Otillar R.P."/>
            <person name="Terry A.Y."/>
            <person name="Boore J.L."/>
            <person name="Simakov O."/>
            <person name="Marletaz F."/>
            <person name="Cho S.-J."/>
            <person name="Edsinger-Gonzales E."/>
            <person name="Havlak P."/>
            <person name="Kuo D.-H."/>
            <person name="Larsson T."/>
            <person name="Lv J."/>
            <person name="Arendt D."/>
            <person name="Savage R."/>
            <person name="Osoegawa K."/>
            <person name="de Jong P."/>
            <person name="Lindberg D.R."/>
            <person name="Seaver E.C."/>
            <person name="Weisblat D.A."/>
            <person name="Putnam N.H."/>
            <person name="Grigoriev I.V."/>
            <person name="Rokhsar D.S."/>
        </authorList>
    </citation>
    <scope>NUCLEOTIDE SEQUENCE</scope>
</reference>
<dbReference type="InterPro" id="IPR051468">
    <property type="entry name" value="Fungal_SecMetab_SDRs"/>
</dbReference>
<dbReference type="eggNOG" id="KOG1611">
    <property type="taxonomic scope" value="Eukaryota"/>
</dbReference>
<dbReference type="PANTHER" id="PTHR43544">
    <property type="entry name" value="SHORT-CHAIN DEHYDROGENASE/REDUCTASE"/>
    <property type="match status" value="1"/>
</dbReference>
<sequence>MEASLAAKSIFLTGCSRGIGLEFVKQLLKLPNKPKYIFATCRDVEKANELKDLAKKNPEVYLHNLDVTDFESFPSVVSWVKEKVGDGGLNLLINNAGIFDVSALDVISREKMKQSFEVNCVAPLMLARAFVPLLKKASSAAGGDNGMMSCSKACIVNVTSRMGSIEDNTSGGHYSYRASKAALNMVSKSLSVDLKSAGILVGVVHPGWVQTDMGGANALITTEVSVKGLIKVLSSLNQSDAGFFKSFDGSTIPW</sequence>
<evidence type="ECO:0000256" key="2">
    <source>
        <dbReference type="ARBA" id="ARBA00023002"/>
    </source>
</evidence>
<comment type="similarity">
    <text evidence="3">Belongs to the short-chain dehydrogenases/reductases (SDR) family.</text>
</comment>
<dbReference type="EMBL" id="KB095853">
    <property type="protein sequence ID" value="ESO11117.1"/>
    <property type="molecule type" value="Genomic_DNA"/>
</dbReference>
<keyword evidence="6" id="KW-1185">Reference proteome</keyword>
<organism evidence="5 6">
    <name type="scientific">Helobdella robusta</name>
    <name type="common">Californian leech</name>
    <dbReference type="NCBI Taxonomy" id="6412"/>
    <lineage>
        <taxon>Eukaryota</taxon>
        <taxon>Metazoa</taxon>
        <taxon>Spiralia</taxon>
        <taxon>Lophotrochozoa</taxon>
        <taxon>Annelida</taxon>
        <taxon>Clitellata</taxon>
        <taxon>Hirudinea</taxon>
        <taxon>Rhynchobdellida</taxon>
        <taxon>Glossiphoniidae</taxon>
        <taxon>Helobdella</taxon>
    </lineage>
</organism>
<protein>
    <recommendedName>
        <fullName evidence="7">C-factor</fullName>
    </recommendedName>
</protein>
<reference evidence="5" key="3">
    <citation type="submission" date="2015-06" db="UniProtKB">
        <authorList>
            <consortium name="EnsemblMetazoa"/>
        </authorList>
    </citation>
    <scope>IDENTIFICATION</scope>
</reference>
<dbReference type="AlphaFoldDB" id="T1FWJ4"/>
<dbReference type="Gene3D" id="3.40.50.720">
    <property type="entry name" value="NAD(P)-binding Rossmann-like Domain"/>
    <property type="match status" value="1"/>
</dbReference>
<gene>
    <name evidence="5" type="primary">20213189</name>
    <name evidence="4" type="ORF">HELRODRAFT_194898</name>
</gene>
<dbReference type="STRING" id="6412.T1FWJ4"/>
<dbReference type="GO" id="GO:0016491">
    <property type="term" value="F:oxidoreductase activity"/>
    <property type="evidence" value="ECO:0000318"/>
    <property type="project" value="GO_Central"/>
</dbReference>
<dbReference type="InterPro" id="IPR002347">
    <property type="entry name" value="SDR_fam"/>
</dbReference>
<dbReference type="FunCoup" id="T1FWJ4">
    <property type="interactions" value="40"/>
</dbReference>
<evidence type="ECO:0008006" key="7">
    <source>
        <dbReference type="Google" id="ProtNLM"/>
    </source>
</evidence>
<dbReference type="Proteomes" id="UP000015101">
    <property type="component" value="Unassembled WGS sequence"/>
</dbReference>
<dbReference type="CTD" id="20213189"/>
<evidence type="ECO:0000313" key="6">
    <source>
        <dbReference type="Proteomes" id="UP000015101"/>
    </source>
</evidence>